<gene>
    <name evidence="1" type="ORF">GCM10011617_26900</name>
</gene>
<dbReference type="RefSeq" id="WP_189542400.1">
    <property type="nucleotide sequence ID" value="NZ_BMZD01000007.1"/>
</dbReference>
<name>A0A918RLN0_9SPHN</name>
<sequence length="122" mass="13422">MPVKRRVSKGRDIDDLKLVELVEGPGRCLLAGCGYYLWPADEWRIRGHKWGGVASPDGEDGFFWEVSEAGQAIILEAMRADWNRVGAGIMAQAADRQDVWAFAQFGPPESWAGNGGSNSNDR</sequence>
<evidence type="ECO:0000313" key="2">
    <source>
        <dbReference type="Proteomes" id="UP000634139"/>
    </source>
</evidence>
<accession>A0A918RLN0</accession>
<keyword evidence="2" id="KW-1185">Reference proteome</keyword>
<dbReference type="Proteomes" id="UP000634139">
    <property type="component" value="Unassembled WGS sequence"/>
</dbReference>
<comment type="caution">
    <text evidence="1">The sequence shown here is derived from an EMBL/GenBank/DDBJ whole genome shotgun (WGS) entry which is preliminary data.</text>
</comment>
<reference evidence="1" key="1">
    <citation type="journal article" date="2014" name="Int. J. Syst. Evol. Microbiol.">
        <title>Complete genome sequence of Corynebacterium casei LMG S-19264T (=DSM 44701T), isolated from a smear-ripened cheese.</title>
        <authorList>
            <consortium name="US DOE Joint Genome Institute (JGI-PGF)"/>
            <person name="Walter F."/>
            <person name="Albersmeier A."/>
            <person name="Kalinowski J."/>
            <person name="Ruckert C."/>
        </authorList>
    </citation>
    <scope>NUCLEOTIDE SEQUENCE</scope>
    <source>
        <strain evidence="1">KCTC 32422</strain>
    </source>
</reference>
<evidence type="ECO:0000313" key="1">
    <source>
        <dbReference type="EMBL" id="GHA04456.1"/>
    </source>
</evidence>
<dbReference type="EMBL" id="BMZD01000007">
    <property type="protein sequence ID" value="GHA04456.1"/>
    <property type="molecule type" value="Genomic_DNA"/>
</dbReference>
<dbReference type="AlphaFoldDB" id="A0A918RLN0"/>
<organism evidence="1 2">
    <name type="scientific">Novosphingobium arvoryzae</name>
    <dbReference type="NCBI Taxonomy" id="1256514"/>
    <lineage>
        <taxon>Bacteria</taxon>
        <taxon>Pseudomonadati</taxon>
        <taxon>Pseudomonadota</taxon>
        <taxon>Alphaproteobacteria</taxon>
        <taxon>Sphingomonadales</taxon>
        <taxon>Sphingomonadaceae</taxon>
        <taxon>Novosphingobium</taxon>
    </lineage>
</organism>
<protein>
    <submittedName>
        <fullName evidence="1">Uncharacterized protein</fullName>
    </submittedName>
</protein>
<proteinExistence type="predicted"/>
<reference evidence="1" key="2">
    <citation type="submission" date="2020-09" db="EMBL/GenBank/DDBJ databases">
        <authorList>
            <person name="Sun Q."/>
            <person name="Kim S."/>
        </authorList>
    </citation>
    <scope>NUCLEOTIDE SEQUENCE</scope>
    <source>
        <strain evidence="1">KCTC 32422</strain>
    </source>
</reference>